<evidence type="ECO:0000259" key="2">
    <source>
        <dbReference type="Pfam" id="PF00582"/>
    </source>
</evidence>
<evidence type="ECO:0000313" key="4">
    <source>
        <dbReference type="Proteomes" id="UP001501581"/>
    </source>
</evidence>
<dbReference type="InterPro" id="IPR006016">
    <property type="entry name" value="UspA"/>
</dbReference>
<dbReference type="Gene3D" id="3.40.50.620">
    <property type="entry name" value="HUPs"/>
    <property type="match status" value="1"/>
</dbReference>
<dbReference type="InterPro" id="IPR014729">
    <property type="entry name" value="Rossmann-like_a/b/a_fold"/>
</dbReference>
<protein>
    <submittedName>
        <fullName evidence="3">Universal stress protein</fullName>
    </submittedName>
</protein>
<comment type="similarity">
    <text evidence="1">Belongs to the universal stress protein A family.</text>
</comment>
<dbReference type="PRINTS" id="PR01438">
    <property type="entry name" value="UNVRSLSTRESS"/>
</dbReference>
<dbReference type="SUPFAM" id="SSF52402">
    <property type="entry name" value="Adenine nucleotide alpha hydrolases-like"/>
    <property type="match status" value="1"/>
</dbReference>
<evidence type="ECO:0000256" key="1">
    <source>
        <dbReference type="ARBA" id="ARBA00008791"/>
    </source>
</evidence>
<dbReference type="Pfam" id="PF00582">
    <property type="entry name" value="Usp"/>
    <property type="match status" value="1"/>
</dbReference>
<dbReference type="PANTHER" id="PTHR46268:SF6">
    <property type="entry name" value="UNIVERSAL STRESS PROTEIN UP12"/>
    <property type="match status" value="1"/>
</dbReference>
<name>A0ABN1TXG8_9ACTN</name>
<dbReference type="RefSeq" id="WP_343995484.1">
    <property type="nucleotide sequence ID" value="NZ_BAAALG010000011.1"/>
</dbReference>
<keyword evidence="4" id="KW-1185">Reference proteome</keyword>
<dbReference type="Proteomes" id="UP001501581">
    <property type="component" value="Unassembled WGS sequence"/>
</dbReference>
<gene>
    <name evidence="3" type="ORF">GCM10009668_28640</name>
</gene>
<feature type="domain" description="UspA" evidence="2">
    <location>
        <begin position="1"/>
        <end position="137"/>
    </location>
</feature>
<evidence type="ECO:0000313" key="3">
    <source>
        <dbReference type="EMBL" id="GAA1107027.1"/>
    </source>
</evidence>
<dbReference type="CDD" id="cd00293">
    <property type="entry name" value="USP-like"/>
    <property type="match status" value="1"/>
</dbReference>
<sequence>MANIIIVGVDGNEPAEQAAGVAADLARATGAALHVVCAYAREQVAEVEFDDSTLQVSVAKESADIAARAAKALGAGITTVTSTAAQGRPAEVLTAEAERLGASLIVIGNKRVQGLARVLGSVAAAVAQHAPCDVYIAHTN</sequence>
<proteinExistence type="inferred from homology"/>
<dbReference type="EMBL" id="BAAALG010000011">
    <property type="protein sequence ID" value="GAA1107027.1"/>
    <property type="molecule type" value="Genomic_DNA"/>
</dbReference>
<organism evidence="3 4">
    <name type="scientific">Nocardioides dubius</name>
    <dbReference type="NCBI Taxonomy" id="317019"/>
    <lineage>
        <taxon>Bacteria</taxon>
        <taxon>Bacillati</taxon>
        <taxon>Actinomycetota</taxon>
        <taxon>Actinomycetes</taxon>
        <taxon>Propionibacteriales</taxon>
        <taxon>Nocardioidaceae</taxon>
        <taxon>Nocardioides</taxon>
    </lineage>
</organism>
<dbReference type="InterPro" id="IPR006015">
    <property type="entry name" value="Universal_stress_UspA"/>
</dbReference>
<accession>A0ABN1TXG8</accession>
<dbReference type="PANTHER" id="PTHR46268">
    <property type="entry name" value="STRESS RESPONSE PROTEIN NHAX"/>
    <property type="match status" value="1"/>
</dbReference>
<reference evidence="3 4" key="1">
    <citation type="journal article" date="2019" name="Int. J. Syst. Evol. Microbiol.">
        <title>The Global Catalogue of Microorganisms (GCM) 10K type strain sequencing project: providing services to taxonomists for standard genome sequencing and annotation.</title>
        <authorList>
            <consortium name="The Broad Institute Genomics Platform"/>
            <consortium name="The Broad Institute Genome Sequencing Center for Infectious Disease"/>
            <person name="Wu L."/>
            <person name="Ma J."/>
        </authorList>
    </citation>
    <scope>NUCLEOTIDE SEQUENCE [LARGE SCALE GENOMIC DNA]</scope>
    <source>
        <strain evidence="3 4">JCM 13008</strain>
    </source>
</reference>
<comment type="caution">
    <text evidence="3">The sequence shown here is derived from an EMBL/GenBank/DDBJ whole genome shotgun (WGS) entry which is preliminary data.</text>
</comment>